<sequence length="158" mass="17203">MAASRNEGRVNPVKSIYGTLQPRAGDEAKADAYFVEPYKRVVGTFAVEHAAELREPAPPLEPEPEAAPPAVDPRDALERPAPTTASSMSELREAIRKHQAHAWDPEERFGAPQTTSMQVGWGAKAQPKETVRFPKVVSETTRTAELLFKSSRAGAGEI</sequence>
<dbReference type="EMBL" id="VLTL01000013">
    <property type="protein sequence ID" value="KAA0170429.1"/>
    <property type="molecule type" value="Genomic_DNA"/>
</dbReference>
<evidence type="ECO:0000313" key="9">
    <source>
        <dbReference type="Proteomes" id="UP000325113"/>
    </source>
</evidence>
<keyword evidence="7" id="KW-1185">Reference proteome</keyword>
<protein>
    <submittedName>
        <fullName evidence="3">Uncharacterized protein</fullName>
    </submittedName>
</protein>
<proteinExistence type="predicted"/>
<dbReference type="Proteomes" id="UP000323011">
    <property type="component" value="Unassembled WGS sequence"/>
</dbReference>
<evidence type="ECO:0000313" key="8">
    <source>
        <dbReference type="Proteomes" id="UP000324907"/>
    </source>
</evidence>
<dbReference type="EMBL" id="VLTN01000016">
    <property type="protein sequence ID" value="KAA0153296.1"/>
    <property type="molecule type" value="Genomic_DNA"/>
</dbReference>
<evidence type="ECO:0000313" key="6">
    <source>
        <dbReference type="Proteomes" id="UP000322899"/>
    </source>
</evidence>
<evidence type="ECO:0000313" key="4">
    <source>
        <dbReference type="EMBL" id="KAA0170429.1"/>
    </source>
</evidence>
<name>A0A5A8DE17_CAFRO</name>
<dbReference type="Proteomes" id="UP000324907">
    <property type="component" value="Unassembled WGS sequence"/>
</dbReference>
<evidence type="ECO:0000313" key="3">
    <source>
        <dbReference type="EMBL" id="KAA0162410.1"/>
    </source>
</evidence>
<feature type="compositionally biased region" description="Pro residues" evidence="1">
    <location>
        <begin position="56"/>
        <end position="71"/>
    </location>
</feature>
<organism evidence="3 9">
    <name type="scientific">Cafeteria roenbergensis</name>
    <name type="common">Marine flagellate</name>
    <dbReference type="NCBI Taxonomy" id="33653"/>
    <lineage>
        <taxon>Eukaryota</taxon>
        <taxon>Sar</taxon>
        <taxon>Stramenopiles</taxon>
        <taxon>Bigyra</taxon>
        <taxon>Opalozoa</taxon>
        <taxon>Bicosoecida</taxon>
        <taxon>Cafeteriaceae</taxon>
        <taxon>Cafeteria</taxon>
    </lineage>
</organism>
<evidence type="ECO:0000313" key="5">
    <source>
        <dbReference type="EMBL" id="KAA0175653.1"/>
    </source>
</evidence>
<accession>A0A5A8DE17</accession>
<feature type="region of interest" description="Disordered" evidence="1">
    <location>
        <begin position="52"/>
        <end position="127"/>
    </location>
</feature>
<evidence type="ECO:0000313" key="7">
    <source>
        <dbReference type="Proteomes" id="UP000323011"/>
    </source>
</evidence>
<dbReference type="Proteomes" id="UP000325113">
    <property type="component" value="Unassembled WGS sequence"/>
</dbReference>
<dbReference type="EMBL" id="VLTO01000012">
    <property type="protein sequence ID" value="KAA0175653.1"/>
    <property type="molecule type" value="Genomic_DNA"/>
</dbReference>
<dbReference type="Proteomes" id="UP000322899">
    <property type="component" value="Unassembled WGS sequence"/>
</dbReference>
<comment type="caution">
    <text evidence="3">The sequence shown here is derived from an EMBL/GenBank/DDBJ whole genome shotgun (WGS) entry which is preliminary data.</text>
</comment>
<evidence type="ECO:0000256" key="1">
    <source>
        <dbReference type="SAM" id="MobiDB-lite"/>
    </source>
</evidence>
<gene>
    <name evidence="5" type="ORF">FNF27_02735</name>
    <name evidence="4" type="ORF">FNF28_01423</name>
    <name evidence="2" type="ORF">FNF29_03110</name>
    <name evidence="3" type="ORF">FNF31_03209</name>
</gene>
<dbReference type="EMBL" id="VLTM01000027">
    <property type="protein sequence ID" value="KAA0162410.1"/>
    <property type="molecule type" value="Genomic_DNA"/>
</dbReference>
<feature type="compositionally biased region" description="Basic and acidic residues" evidence="1">
    <location>
        <begin position="90"/>
        <end position="109"/>
    </location>
</feature>
<dbReference type="AlphaFoldDB" id="A0A5A8DE17"/>
<evidence type="ECO:0000313" key="2">
    <source>
        <dbReference type="EMBL" id="KAA0153296.1"/>
    </source>
</evidence>
<reference evidence="6 7" key="1">
    <citation type="submission" date="2019-07" db="EMBL/GenBank/DDBJ databases">
        <title>Genomes of Cafeteria roenbergensis.</title>
        <authorList>
            <person name="Fischer M.G."/>
            <person name="Hackl T."/>
            <person name="Roman M."/>
        </authorList>
    </citation>
    <scope>NUCLEOTIDE SEQUENCE [LARGE SCALE GENOMIC DNA]</scope>
    <source>
        <strain evidence="2 7">BVI</strain>
        <strain evidence="3 9">Cflag</strain>
        <strain evidence="5 6">E4-10P</strain>
        <strain evidence="4 8">RCC970-E3</strain>
    </source>
</reference>